<feature type="domain" description="Peptidase M24" evidence="5">
    <location>
        <begin position="25"/>
        <end position="250"/>
    </location>
</feature>
<name>A0A644SN25_9ZZZZ</name>
<reference evidence="6" key="1">
    <citation type="submission" date="2019-08" db="EMBL/GenBank/DDBJ databases">
        <authorList>
            <person name="Kucharzyk K."/>
            <person name="Murdoch R.W."/>
            <person name="Higgins S."/>
            <person name="Loffler F."/>
        </authorList>
    </citation>
    <scope>NUCLEOTIDE SEQUENCE</scope>
</reference>
<dbReference type="Pfam" id="PF00557">
    <property type="entry name" value="Peptidase_M24"/>
    <property type="match status" value="1"/>
</dbReference>
<evidence type="ECO:0000256" key="1">
    <source>
        <dbReference type="ARBA" id="ARBA00022438"/>
    </source>
</evidence>
<evidence type="ECO:0000259" key="5">
    <source>
        <dbReference type="Pfam" id="PF00557"/>
    </source>
</evidence>
<dbReference type="GO" id="GO:0046872">
    <property type="term" value="F:metal ion binding"/>
    <property type="evidence" value="ECO:0007669"/>
    <property type="project" value="UniProtKB-KW"/>
</dbReference>
<evidence type="ECO:0000256" key="4">
    <source>
        <dbReference type="ARBA" id="ARBA00022801"/>
    </source>
</evidence>
<dbReference type="EMBL" id="VSSQ01000002">
    <property type="protein sequence ID" value="MPL56038.1"/>
    <property type="molecule type" value="Genomic_DNA"/>
</dbReference>
<dbReference type="EC" id="3.4.11.18" evidence="6"/>
<comment type="caution">
    <text evidence="6">The sequence shown here is derived from an EMBL/GenBank/DDBJ whole genome shotgun (WGS) entry which is preliminary data.</text>
</comment>
<accession>A0A644SN25</accession>
<dbReference type="SUPFAM" id="SSF55920">
    <property type="entry name" value="Creatinase/aminopeptidase"/>
    <property type="match status" value="1"/>
</dbReference>
<keyword evidence="4 6" id="KW-0378">Hydrolase</keyword>
<dbReference type="PRINTS" id="PR00599">
    <property type="entry name" value="MAPEPTIDASE"/>
</dbReference>
<protein>
    <submittedName>
        <fullName evidence="6">Methionine aminopeptidase 1</fullName>
        <ecNumber evidence="6">3.4.11.18</ecNumber>
    </submittedName>
</protein>
<dbReference type="InterPro" id="IPR001714">
    <property type="entry name" value="Pept_M24_MAP"/>
</dbReference>
<dbReference type="InterPro" id="IPR002467">
    <property type="entry name" value="Pept_M24A_MAP1"/>
</dbReference>
<dbReference type="InterPro" id="IPR000994">
    <property type="entry name" value="Pept_M24"/>
</dbReference>
<dbReference type="PANTHER" id="PTHR43330">
    <property type="entry name" value="METHIONINE AMINOPEPTIDASE"/>
    <property type="match status" value="1"/>
</dbReference>
<dbReference type="GO" id="GO:0070006">
    <property type="term" value="F:metalloaminopeptidase activity"/>
    <property type="evidence" value="ECO:0007669"/>
    <property type="project" value="InterPro"/>
</dbReference>
<keyword evidence="2" id="KW-0645">Protease</keyword>
<evidence type="ECO:0000313" key="6">
    <source>
        <dbReference type="EMBL" id="MPL56038.1"/>
    </source>
</evidence>
<dbReference type="Gene3D" id="3.90.230.10">
    <property type="entry name" value="Creatinase/methionine aminopeptidase superfamily"/>
    <property type="match status" value="1"/>
</dbReference>
<dbReference type="GO" id="GO:0004239">
    <property type="term" value="F:initiator methionyl aminopeptidase activity"/>
    <property type="evidence" value="ECO:0007669"/>
    <property type="project" value="UniProtKB-EC"/>
</dbReference>
<dbReference type="NCBIfam" id="TIGR00500">
    <property type="entry name" value="met_pdase_I"/>
    <property type="match status" value="1"/>
</dbReference>
<organism evidence="6">
    <name type="scientific">bioreactor metagenome</name>
    <dbReference type="NCBI Taxonomy" id="1076179"/>
    <lineage>
        <taxon>unclassified sequences</taxon>
        <taxon>metagenomes</taxon>
        <taxon>ecological metagenomes</taxon>
    </lineage>
</organism>
<evidence type="ECO:0000256" key="2">
    <source>
        <dbReference type="ARBA" id="ARBA00022670"/>
    </source>
</evidence>
<gene>
    <name evidence="6" type="primary">map_1</name>
    <name evidence="6" type="ORF">SDC9_01520</name>
</gene>
<dbReference type="GO" id="GO:0006508">
    <property type="term" value="P:proteolysis"/>
    <property type="evidence" value="ECO:0007669"/>
    <property type="project" value="UniProtKB-KW"/>
</dbReference>
<keyword evidence="3" id="KW-0479">Metal-binding</keyword>
<dbReference type="PANTHER" id="PTHR43330:SF27">
    <property type="entry name" value="METHIONINE AMINOPEPTIDASE"/>
    <property type="match status" value="1"/>
</dbReference>
<dbReference type="CDD" id="cd01086">
    <property type="entry name" value="MetAP1"/>
    <property type="match status" value="1"/>
</dbReference>
<dbReference type="InterPro" id="IPR036005">
    <property type="entry name" value="Creatinase/aminopeptidase-like"/>
</dbReference>
<keyword evidence="1 6" id="KW-0031">Aminopeptidase</keyword>
<dbReference type="HAMAP" id="MF_01974">
    <property type="entry name" value="MetAP_1"/>
    <property type="match status" value="1"/>
</dbReference>
<dbReference type="GO" id="GO:0005829">
    <property type="term" value="C:cytosol"/>
    <property type="evidence" value="ECO:0007669"/>
    <property type="project" value="TreeGrafter"/>
</dbReference>
<dbReference type="AlphaFoldDB" id="A0A644SN25"/>
<evidence type="ECO:0000256" key="3">
    <source>
        <dbReference type="ARBA" id="ARBA00022723"/>
    </source>
</evidence>
<sequence>MVEKRTSNFKFYKMIILKTIEELRLMRESAQLVSKTLGMIAAEIKPGVTTLYLDKLAHDFIKDHGGEPAFLGMYGFPNSLCISPNEEVVHGIPKDIPLEEGDILSVDCGVYMNGFYGDHAYSFEVGEVAPETKKLLQVTKESLYKGIEQCVRGKRIGDISNAIQTHCEKHGYGVVRELVGHGLGRTMHEDPQVPNYGRKGSGKVIKDGLVVAIEPMVNLGTHQVKFHKDGWTVTSLDKTPSAHFEHDVAVINGKPILLSTFKYIYEALGIKSNEEEPFTMDF</sequence>
<proteinExistence type="inferred from homology"/>